<evidence type="ECO:0000256" key="2">
    <source>
        <dbReference type="ARBA" id="ARBA00022692"/>
    </source>
</evidence>
<accession>A0AAU8JA73</accession>
<dbReference type="RefSeq" id="WP_199317511.1">
    <property type="nucleotide sequence ID" value="NZ_CP159837.1"/>
</dbReference>
<dbReference type="GO" id="GO:0016020">
    <property type="term" value="C:membrane"/>
    <property type="evidence" value="ECO:0007669"/>
    <property type="project" value="UniProtKB-SubCell"/>
</dbReference>
<keyword evidence="2 5" id="KW-0812">Transmembrane</keyword>
<evidence type="ECO:0000256" key="3">
    <source>
        <dbReference type="ARBA" id="ARBA00022989"/>
    </source>
</evidence>
<keyword evidence="3 5" id="KW-1133">Transmembrane helix</keyword>
<feature type="transmembrane region" description="Helical" evidence="5">
    <location>
        <begin position="186"/>
        <end position="207"/>
    </location>
</feature>
<organism evidence="6">
    <name type="scientific">Planktothricoides raciborskii GIHE-MW2</name>
    <dbReference type="NCBI Taxonomy" id="2792601"/>
    <lineage>
        <taxon>Bacteria</taxon>
        <taxon>Bacillati</taxon>
        <taxon>Cyanobacteriota</taxon>
        <taxon>Cyanophyceae</taxon>
        <taxon>Oscillatoriophycideae</taxon>
        <taxon>Oscillatoriales</taxon>
        <taxon>Oscillatoriaceae</taxon>
        <taxon>Planktothricoides</taxon>
    </lineage>
</organism>
<dbReference type="SUPFAM" id="SSF144083">
    <property type="entry name" value="Magnesium transport protein CorA, transmembrane region"/>
    <property type="match status" value="1"/>
</dbReference>
<comment type="subcellular location">
    <subcellularLocation>
        <location evidence="1">Membrane</location>
        <topology evidence="1">Multi-pass membrane protein</topology>
    </subcellularLocation>
</comment>
<reference evidence="6" key="1">
    <citation type="submission" date="2024-07" db="EMBL/GenBank/DDBJ databases">
        <authorList>
            <person name="Kim Y.J."/>
            <person name="Jeong J.Y."/>
        </authorList>
    </citation>
    <scope>NUCLEOTIDE SEQUENCE</scope>
    <source>
        <strain evidence="6">GIHE-MW2</strain>
    </source>
</reference>
<gene>
    <name evidence="6" type="ORF">ABWT76_004382</name>
</gene>
<evidence type="ECO:0000256" key="4">
    <source>
        <dbReference type="ARBA" id="ARBA00023136"/>
    </source>
</evidence>
<keyword evidence="4 5" id="KW-0472">Membrane</keyword>
<dbReference type="Gene3D" id="1.20.58.340">
    <property type="entry name" value="Magnesium transport protein CorA, transmembrane region"/>
    <property type="match status" value="1"/>
</dbReference>
<dbReference type="Pfam" id="PF01544">
    <property type="entry name" value="CorA"/>
    <property type="match status" value="1"/>
</dbReference>
<feature type="transmembrane region" description="Helical" evidence="5">
    <location>
        <begin position="219"/>
        <end position="238"/>
    </location>
</feature>
<proteinExistence type="predicted"/>
<name>A0AAU8JA73_9CYAN</name>
<sequence>MINLPSSWDLPPVIKNRFGQKSLGQQRAMIAHNHLLLVLHKPPEPNERKREVALFWRQPDGTWKQTAIGNGIEPLIRHLKEYNAAAEKFIEDYHQAQEAEDYFRILEAMSPLRLATKNLHATLQAAREGIPGDRDLIDLRDYAYEIERSLDLLYENTKNALDFRIAKRAEEQTKLSLAAVKAGERLNILAGIFFPLTAITSVFGMNLISGLESNSIETFWLVVLIGIVLGVFVLQWSIKGKKN</sequence>
<evidence type="ECO:0000256" key="1">
    <source>
        <dbReference type="ARBA" id="ARBA00004141"/>
    </source>
</evidence>
<evidence type="ECO:0000313" key="6">
    <source>
        <dbReference type="EMBL" id="XCM35687.1"/>
    </source>
</evidence>
<dbReference type="InterPro" id="IPR002523">
    <property type="entry name" value="MgTranspt_CorA/ZnTranspt_ZntB"/>
</dbReference>
<protein>
    <submittedName>
        <fullName evidence="6">CorA family divalent cation transporter</fullName>
    </submittedName>
</protein>
<dbReference type="EMBL" id="CP159837">
    <property type="protein sequence ID" value="XCM35687.1"/>
    <property type="molecule type" value="Genomic_DNA"/>
</dbReference>
<dbReference type="InterPro" id="IPR045863">
    <property type="entry name" value="CorA_TM1_TM2"/>
</dbReference>
<evidence type="ECO:0000256" key="5">
    <source>
        <dbReference type="SAM" id="Phobius"/>
    </source>
</evidence>
<dbReference type="AlphaFoldDB" id="A0AAU8JA73"/>